<comment type="caution">
    <text evidence="3">The sequence shown here is derived from an EMBL/GenBank/DDBJ whole genome shotgun (WGS) entry which is preliminary data.</text>
</comment>
<feature type="region of interest" description="Disordered" evidence="1">
    <location>
        <begin position="1"/>
        <end position="41"/>
    </location>
</feature>
<sequence>MAKNDPKTSRGYRNKNPGNIDFNPANKWQGQVGRETTGSPPRFAVFETHEHGIRALAMLLTTYQDRHGLRTVAGIINRWAPPVENQTSAYAVAVSRALGNAPTDQIDLHDYETMRKLVEAIIRHELGGNPYDAATIAAGLKLAGLSPPALASGTVKAAASVGAAGVAAVAVVGPVLEAVGEALPDLAPLAEHSPAVGTTLVVLTAIYNVWRRLRRPA</sequence>
<keyword evidence="4" id="KW-1185">Reference proteome</keyword>
<feature type="transmembrane region" description="Helical" evidence="2">
    <location>
        <begin position="192"/>
        <end position="210"/>
    </location>
</feature>
<dbReference type="Proteomes" id="UP001595420">
    <property type="component" value="Unassembled WGS sequence"/>
</dbReference>
<gene>
    <name evidence="3" type="ORF">ACFOD3_20360</name>
</gene>
<keyword evidence="2" id="KW-0812">Transmembrane</keyword>
<organism evidence="3 4">
    <name type="scientific">Falsiroseomonas tokyonensis</name>
    <dbReference type="NCBI Taxonomy" id="430521"/>
    <lineage>
        <taxon>Bacteria</taxon>
        <taxon>Pseudomonadati</taxon>
        <taxon>Pseudomonadota</taxon>
        <taxon>Alphaproteobacteria</taxon>
        <taxon>Acetobacterales</taxon>
        <taxon>Roseomonadaceae</taxon>
        <taxon>Falsiroseomonas</taxon>
    </lineage>
</organism>
<proteinExistence type="predicted"/>
<keyword evidence="2" id="KW-0472">Membrane</keyword>
<reference evidence="4" key="1">
    <citation type="journal article" date="2019" name="Int. J. Syst. Evol. Microbiol.">
        <title>The Global Catalogue of Microorganisms (GCM) 10K type strain sequencing project: providing services to taxonomists for standard genome sequencing and annotation.</title>
        <authorList>
            <consortium name="The Broad Institute Genomics Platform"/>
            <consortium name="The Broad Institute Genome Sequencing Center for Infectious Disease"/>
            <person name="Wu L."/>
            <person name="Ma J."/>
        </authorList>
    </citation>
    <scope>NUCLEOTIDE SEQUENCE [LARGE SCALE GENOMIC DNA]</scope>
    <source>
        <strain evidence="4">CGMCC 1.16855</strain>
    </source>
</reference>
<evidence type="ECO:0000313" key="4">
    <source>
        <dbReference type="Proteomes" id="UP001595420"/>
    </source>
</evidence>
<accession>A0ABV7C0I8</accession>
<evidence type="ECO:0000313" key="3">
    <source>
        <dbReference type="EMBL" id="MFC3002263.1"/>
    </source>
</evidence>
<name>A0ABV7C0I8_9PROT</name>
<dbReference type="RefSeq" id="WP_216838340.1">
    <property type="nucleotide sequence ID" value="NZ_JAFNJS010000006.1"/>
</dbReference>
<protein>
    <submittedName>
        <fullName evidence="3">Structural protein</fullName>
    </submittedName>
</protein>
<keyword evidence="2" id="KW-1133">Transmembrane helix</keyword>
<dbReference type="EMBL" id="JBHRSB010000006">
    <property type="protein sequence ID" value="MFC3002263.1"/>
    <property type="molecule type" value="Genomic_DNA"/>
</dbReference>
<evidence type="ECO:0000256" key="2">
    <source>
        <dbReference type="SAM" id="Phobius"/>
    </source>
</evidence>
<feature type="compositionally biased region" description="Polar residues" evidence="1">
    <location>
        <begin position="26"/>
        <end position="39"/>
    </location>
</feature>
<feature type="transmembrane region" description="Helical" evidence="2">
    <location>
        <begin position="149"/>
        <end position="172"/>
    </location>
</feature>
<evidence type="ECO:0000256" key="1">
    <source>
        <dbReference type="SAM" id="MobiDB-lite"/>
    </source>
</evidence>